<comment type="caution">
    <text evidence="1">The sequence shown here is derived from an EMBL/GenBank/DDBJ whole genome shotgun (WGS) entry which is preliminary data.</text>
</comment>
<proteinExistence type="predicted"/>
<protein>
    <submittedName>
        <fullName evidence="1">Uncharacterized protein</fullName>
    </submittedName>
</protein>
<evidence type="ECO:0000313" key="1">
    <source>
        <dbReference type="EMBL" id="KAL3965410.1"/>
    </source>
</evidence>
<evidence type="ECO:0000313" key="2">
    <source>
        <dbReference type="Proteomes" id="UP001638806"/>
    </source>
</evidence>
<sequence>MGILNLAANHFAACSLCRVATKVISRSPSCSPRLSTMDRIYIRHVLLFCLGSACLGSASPTSADHYSFSAMATIADVMNECSGNFECDPMSDTCLAELYGVERQQDNFYLKRSQLRLRCTQGRGTCDVKNLQGHDQEVKCF</sequence>
<dbReference type="EMBL" id="JBGNUJ010000002">
    <property type="protein sequence ID" value="KAL3965410.1"/>
    <property type="molecule type" value="Genomic_DNA"/>
</dbReference>
<organism evidence="1 2">
    <name type="scientific">Purpureocillium lilacinum</name>
    <name type="common">Paecilomyces lilacinus</name>
    <dbReference type="NCBI Taxonomy" id="33203"/>
    <lineage>
        <taxon>Eukaryota</taxon>
        <taxon>Fungi</taxon>
        <taxon>Dikarya</taxon>
        <taxon>Ascomycota</taxon>
        <taxon>Pezizomycotina</taxon>
        <taxon>Sordariomycetes</taxon>
        <taxon>Hypocreomycetidae</taxon>
        <taxon>Hypocreales</taxon>
        <taxon>Ophiocordycipitaceae</taxon>
        <taxon>Purpureocillium</taxon>
    </lineage>
</organism>
<gene>
    <name evidence="1" type="ORF">ACCO45_002414</name>
</gene>
<dbReference type="Proteomes" id="UP001638806">
    <property type="component" value="Unassembled WGS sequence"/>
</dbReference>
<name>A0ACC4E9U2_PURLI</name>
<reference evidence="1" key="1">
    <citation type="submission" date="2024-12" db="EMBL/GenBank/DDBJ databases">
        <title>Comparative genomics and development of molecular markers within Purpureocillium lilacinum and among Purpureocillium species.</title>
        <authorList>
            <person name="Yeh Z.-Y."/>
            <person name="Ni N.-T."/>
            <person name="Lo P.-H."/>
            <person name="Mushyakhwo K."/>
            <person name="Lin C.-F."/>
            <person name="Nai Y.-S."/>
        </authorList>
    </citation>
    <scope>NUCLEOTIDE SEQUENCE</scope>
    <source>
        <strain evidence="1">NCHU-NPUST-175</strain>
    </source>
</reference>
<keyword evidence="2" id="KW-1185">Reference proteome</keyword>
<accession>A0ACC4E9U2</accession>